<dbReference type="OrthoDB" id="5173234at2"/>
<organism evidence="2">
    <name type="scientific">Streptomyces clavuligerus</name>
    <dbReference type="NCBI Taxonomy" id="1901"/>
    <lineage>
        <taxon>Bacteria</taxon>
        <taxon>Bacillati</taxon>
        <taxon>Actinomycetota</taxon>
        <taxon>Actinomycetes</taxon>
        <taxon>Kitasatosporales</taxon>
        <taxon>Streptomycetaceae</taxon>
        <taxon>Streptomyces</taxon>
    </lineage>
</organism>
<dbReference type="KEGG" id="sclf:BB341_07755"/>
<protein>
    <submittedName>
        <fullName evidence="2">Methyltransferase CmcJ</fullName>
    </submittedName>
</protein>
<dbReference type="GO" id="GO:0016491">
    <property type="term" value="F:oxidoreductase activity"/>
    <property type="evidence" value="ECO:0007669"/>
    <property type="project" value="InterPro"/>
</dbReference>
<evidence type="ECO:0000313" key="2">
    <source>
        <dbReference type="EMBL" id="AAC32492.1"/>
    </source>
</evidence>
<evidence type="ECO:0000313" key="4">
    <source>
        <dbReference type="Proteomes" id="UP000002357"/>
    </source>
</evidence>
<evidence type="ECO:0000256" key="1">
    <source>
        <dbReference type="SAM" id="MobiDB-lite"/>
    </source>
</evidence>
<keyword evidence="2" id="KW-0808">Transferase</keyword>
<sequence>MPTVSSLLYYSAPLTPGGRDDDWCIDAVSRPPEALFNFRKVPHRTAVTDVRDGTVSPTLDGMGFEMAVAPTRADQRALLEGSAPAVERYQRETEELLTGLTGADAVEFFDVTLRREHGDAPADPAHQSPHLRVHVDQSPRSAWARAVDTAGPGRRFSRFQIINVWRPLIEPVRNFPLALCDYRSLDPAADLVVTRLDFPAWLKDRENYSVRHNPGHRWYHWGALSPDEALIFKCYDSASLGLARTGHGPEDDGTAGDGTDAGGRAAAGPRRGGLVDTAGLSPHTAFFDEEGPTTGHLRISLEMRALIFHD</sequence>
<name>B5GLB4_STRCL</name>
<feature type="region of interest" description="Disordered" evidence="1">
    <location>
        <begin position="246"/>
        <end position="274"/>
    </location>
</feature>
<dbReference type="EMBL" id="CM000913">
    <property type="protein sequence ID" value="EFG09282.1"/>
    <property type="molecule type" value="Genomic_DNA"/>
</dbReference>
<dbReference type="GO" id="GO:0032259">
    <property type="term" value="P:methylation"/>
    <property type="evidence" value="ECO:0007669"/>
    <property type="project" value="UniProtKB-KW"/>
</dbReference>
<dbReference type="AlphaFoldDB" id="B5GLB4"/>
<reference evidence="3 4" key="2">
    <citation type="journal article" date="2010" name="Genome Biol. Evol.">
        <title>The sequence of a 1.8-mb bacterial linear plasmid reveals a rich evolutionary reservoir of secondary metabolic pathways.</title>
        <authorList>
            <person name="Medema M.H."/>
            <person name="Trefzer A."/>
            <person name="Kovalchuk A."/>
            <person name="van den Berg M."/>
            <person name="Mueller U."/>
            <person name="Heijne W."/>
            <person name="Wu L."/>
            <person name="Alam M.T."/>
            <person name="Ronning C.M."/>
            <person name="Nierman W.C."/>
            <person name="Bovenberg R.A.L."/>
            <person name="Breitling R."/>
            <person name="Takano E."/>
        </authorList>
    </citation>
    <scope>NUCLEOTIDE SEQUENCE [LARGE SCALE GENOMIC DNA]</scope>
    <source>
        <strain evidence="3">ATCC 27064</strain>
        <strain evidence="4">ATCC 27064 / DSM 738 / JCM 4710 / NBRC 13307 / NCIMB 12785 / NRRL 3585 / VKM Ac-602</strain>
    </source>
</reference>
<dbReference type="NCBIfam" id="NF041278">
    <property type="entry name" value="CmcJ_NvfI_EfuI"/>
    <property type="match status" value="1"/>
</dbReference>
<accession>B5GLB4</accession>
<dbReference type="InterPro" id="IPR044053">
    <property type="entry name" value="AsaB-like"/>
</dbReference>
<dbReference type="Proteomes" id="UP000002357">
    <property type="component" value="Chromosome"/>
</dbReference>
<accession>O85727</accession>
<dbReference type="EMBL" id="AH006362">
    <property type="protein sequence ID" value="AAC32492.1"/>
    <property type="molecule type" value="Genomic_DNA"/>
</dbReference>
<gene>
    <name evidence="2" type="primary">cmcJ</name>
    <name evidence="3" type="ORF">SCLAV_4207</name>
</gene>
<dbReference type="PANTHER" id="PTHR34598">
    <property type="entry name" value="BLL6449 PROTEIN"/>
    <property type="match status" value="1"/>
</dbReference>
<proteinExistence type="predicted"/>
<reference evidence="2" key="1">
    <citation type="journal article" date="1998" name="J. Bacteriol.">
        <title>Investigation of the Streptomyces clavuligerus cephamycin C gene cluster and its regulation by the CcaR protein.</title>
        <authorList>
            <person name="Alexander D.C."/>
            <person name="Jensen S.E."/>
        </authorList>
    </citation>
    <scope>NUCLEOTIDE SEQUENCE</scope>
    <source>
        <strain evidence="2">NRRL 3585</strain>
    </source>
</reference>
<keyword evidence="2" id="KW-0489">Methyltransferase</keyword>
<dbReference type="PANTHER" id="PTHR34598:SF3">
    <property type="entry name" value="OXIDOREDUCTASE AN1597"/>
    <property type="match status" value="1"/>
</dbReference>
<dbReference type="GeneID" id="93729314"/>
<dbReference type="RefSeq" id="WP_003952497.1">
    <property type="nucleotide sequence ID" value="NZ_CM000913.1"/>
</dbReference>
<evidence type="ECO:0000313" key="3">
    <source>
        <dbReference type="EMBL" id="EFG09282.1"/>
    </source>
</evidence>
<dbReference type="STRING" id="1901.BB341_07755"/>
<keyword evidence="4" id="KW-1185">Reference proteome</keyword>
<dbReference type="eggNOG" id="ENOG502Z9FC">
    <property type="taxonomic scope" value="Bacteria"/>
</dbReference>
<dbReference type="GO" id="GO:0008168">
    <property type="term" value="F:methyltransferase activity"/>
    <property type="evidence" value="ECO:0007669"/>
    <property type="project" value="UniProtKB-KW"/>
</dbReference>